<reference evidence="1" key="1">
    <citation type="submission" date="2019-08" db="EMBL/GenBank/DDBJ databases">
        <authorList>
            <person name="Kucharzyk K."/>
            <person name="Murdoch R.W."/>
            <person name="Higgins S."/>
            <person name="Loffler F."/>
        </authorList>
    </citation>
    <scope>NUCLEOTIDE SEQUENCE</scope>
</reference>
<dbReference type="EMBL" id="VSSQ01044183">
    <property type="protein sequence ID" value="MPM97984.1"/>
    <property type="molecule type" value="Genomic_DNA"/>
</dbReference>
<gene>
    <name evidence="1" type="ORF">SDC9_145165</name>
</gene>
<protein>
    <submittedName>
        <fullName evidence="1">Uncharacterized protein</fullName>
    </submittedName>
</protein>
<accession>A0A645E7S0</accession>
<organism evidence="1">
    <name type="scientific">bioreactor metagenome</name>
    <dbReference type="NCBI Taxonomy" id="1076179"/>
    <lineage>
        <taxon>unclassified sequences</taxon>
        <taxon>metagenomes</taxon>
        <taxon>ecological metagenomes</taxon>
    </lineage>
</organism>
<dbReference type="AlphaFoldDB" id="A0A645E7S0"/>
<proteinExistence type="predicted"/>
<name>A0A645E7S0_9ZZZZ</name>
<comment type="caution">
    <text evidence="1">The sequence shown here is derived from an EMBL/GenBank/DDBJ whole genome shotgun (WGS) entry which is preliminary data.</text>
</comment>
<sequence>MYVVDATTQKFSSQKLVESALGREVKGLYYTMLSRKDICDNASFVKYRKVLLAYTRIDVPEFLMSSPETPVLGMVDGEPVFSDDVPEEERFRLSVIGDVIKGEDEYIKRMKEVFGGLIPRYDSRDLEKWIESLTKNMNNDNREHLSKLFWASDPAHDEYHGIVFSPKDAFPFLSEKMKSYYKSFKKRIG</sequence>
<evidence type="ECO:0000313" key="1">
    <source>
        <dbReference type="EMBL" id="MPM97984.1"/>
    </source>
</evidence>